<feature type="region of interest" description="Disordered" evidence="1">
    <location>
        <begin position="176"/>
        <end position="203"/>
    </location>
</feature>
<protein>
    <recommendedName>
        <fullName evidence="2">pEK499-p136 HEPN domain-containing protein</fullName>
    </recommendedName>
</protein>
<dbReference type="RefSeq" id="WP_183452373.1">
    <property type="nucleotide sequence ID" value="NZ_JACHWB010000004.1"/>
</dbReference>
<dbReference type="EMBL" id="JACHWB010000004">
    <property type="protein sequence ID" value="MBB3020418.1"/>
    <property type="molecule type" value="Genomic_DNA"/>
</dbReference>
<reference evidence="3 4" key="1">
    <citation type="submission" date="2020-08" db="EMBL/GenBank/DDBJ databases">
        <title>The Agave Microbiome: Exploring the role of microbial communities in plant adaptations to desert environments.</title>
        <authorList>
            <person name="Partida-Martinez L.P."/>
        </authorList>
    </citation>
    <scope>NUCLEOTIDE SEQUENCE [LARGE SCALE GENOMIC DNA]</scope>
    <source>
        <strain evidence="3 4">AT3.9</strain>
    </source>
</reference>
<dbReference type="InterPro" id="IPR041318">
    <property type="entry name" value="pEK499_p136"/>
</dbReference>
<evidence type="ECO:0000313" key="4">
    <source>
        <dbReference type="Proteomes" id="UP000532010"/>
    </source>
</evidence>
<sequence>MAYPIGPLLQALAERILANLDLIQSLAPKPGDPDQNRAPYSDTQLLISLLGVLVFPHERAPDALGELLKGYKPLPDAVRIVYPSPTELKNGVEITGADGERERVDPGSLKNLPRLLRNSIAHFNILPLERDGLFSGVRVWNKDDDGNITLVADLDFEEVRSLARHILKALAQPKRPLRLDDPQDPMQLLGRAPARTTRSKKPPRVTDTLWAKLVEACDGDAIKAKDELDKAVKEKADQILAKRR</sequence>
<gene>
    <name evidence="3" type="ORF">FHR70_003499</name>
</gene>
<comment type="caution">
    <text evidence="3">The sequence shown here is derived from an EMBL/GenBank/DDBJ whole genome shotgun (WGS) entry which is preliminary data.</text>
</comment>
<evidence type="ECO:0000256" key="1">
    <source>
        <dbReference type="SAM" id="MobiDB-lite"/>
    </source>
</evidence>
<evidence type="ECO:0000313" key="3">
    <source>
        <dbReference type="EMBL" id="MBB3020418.1"/>
    </source>
</evidence>
<organism evidence="3 4">
    <name type="scientific">Microvirga lupini</name>
    <dbReference type="NCBI Taxonomy" id="420324"/>
    <lineage>
        <taxon>Bacteria</taxon>
        <taxon>Pseudomonadati</taxon>
        <taxon>Pseudomonadota</taxon>
        <taxon>Alphaproteobacteria</taxon>
        <taxon>Hyphomicrobiales</taxon>
        <taxon>Methylobacteriaceae</taxon>
        <taxon>Microvirga</taxon>
    </lineage>
</organism>
<evidence type="ECO:0000259" key="2">
    <source>
        <dbReference type="Pfam" id="PF18736"/>
    </source>
</evidence>
<dbReference type="Pfam" id="PF18736">
    <property type="entry name" value="pEK499_p136"/>
    <property type="match status" value="1"/>
</dbReference>
<keyword evidence="4" id="KW-1185">Reference proteome</keyword>
<name>A0A7W4VNG3_9HYPH</name>
<feature type="domain" description="pEK499-p136 HEPN" evidence="2">
    <location>
        <begin position="11"/>
        <end position="170"/>
    </location>
</feature>
<dbReference type="AlphaFoldDB" id="A0A7W4VNG3"/>
<accession>A0A7W4VNG3</accession>
<dbReference type="Proteomes" id="UP000532010">
    <property type="component" value="Unassembled WGS sequence"/>
</dbReference>
<proteinExistence type="predicted"/>